<dbReference type="Gene3D" id="3.90.220.20">
    <property type="entry name" value="DNA methylase specificity domains"/>
    <property type="match status" value="2"/>
</dbReference>
<accession>A0AAW6UQ24</accession>
<keyword evidence="6" id="KW-0255">Endonuclease</keyword>
<dbReference type="GO" id="GO:0009307">
    <property type="term" value="P:DNA restriction-modification system"/>
    <property type="evidence" value="ECO:0007669"/>
    <property type="project" value="UniProtKB-KW"/>
</dbReference>
<evidence type="ECO:0000313" key="6">
    <source>
        <dbReference type="EMBL" id="MDI9094698.1"/>
    </source>
</evidence>
<name>A0AAW6UQ24_PRORE</name>
<dbReference type="CDD" id="cd17262">
    <property type="entry name" value="RMtype1_S_Aco12261I-TRD2-CR2"/>
    <property type="match status" value="1"/>
</dbReference>
<comment type="caution">
    <text evidence="6">The sequence shown here is derived from an EMBL/GenBank/DDBJ whole genome shotgun (WGS) entry which is preliminary data.</text>
</comment>
<evidence type="ECO:0000313" key="7">
    <source>
        <dbReference type="Proteomes" id="UP001159001"/>
    </source>
</evidence>
<dbReference type="InterPro" id="IPR000055">
    <property type="entry name" value="Restrct_endonuc_typeI_TRD"/>
</dbReference>
<keyword evidence="6" id="KW-0540">Nuclease</keyword>
<dbReference type="SUPFAM" id="SSF116734">
    <property type="entry name" value="DNA methylase specificity domain"/>
    <property type="match status" value="2"/>
</dbReference>
<dbReference type="Proteomes" id="UP001159001">
    <property type="component" value="Unassembled WGS sequence"/>
</dbReference>
<evidence type="ECO:0000256" key="1">
    <source>
        <dbReference type="ARBA" id="ARBA00010923"/>
    </source>
</evidence>
<dbReference type="GO" id="GO:0004519">
    <property type="term" value="F:endonuclease activity"/>
    <property type="evidence" value="ECO:0007669"/>
    <property type="project" value="UniProtKB-KW"/>
</dbReference>
<dbReference type="GO" id="GO:0003677">
    <property type="term" value="F:DNA binding"/>
    <property type="evidence" value="ECO:0007669"/>
    <property type="project" value="UniProtKB-KW"/>
</dbReference>
<dbReference type="PANTHER" id="PTHR43140:SF1">
    <property type="entry name" value="TYPE I RESTRICTION ENZYME ECOKI SPECIFICITY SUBUNIT"/>
    <property type="match status" value="1"/>
</dbReference>
<comment type="similarity">
    <text evidence="1">Belongs to the type-I restriction system S methylase family.</text>
</comment>
<dbReference type="GO" id="GO:0016787">
    <property type="term" value="F:hydrolase activity"/>
    <property type="evidence" value="ECO:0007669"/>
    <property type="project" value="UniProtKB-KW"/>
</dbReference>
<keyword evidence="4" id="KW-0175">Coiled coil</keyword>
<evidence type="ECO:0000256" key="2">
    <source>
        <dbReference type="ARBA" id="ARBA00022747"/>
    </source>
</evidence>
<dbReference type="CDD" id="cd17517">
    <property type="entry name" value="RMtype1_S_EcoKI_StySPI-TRD2-CR2_like"/>
    <property type="match status" value="1"/>
</dbReference>
<feature type="coiled-coil region" evidence="4">
    <location>
        <begin position="416"/>
        <end position="443"/>
    </location>
</feature>
<gene>
    <name evidence="6" type="ORF">OGX73_18980</name>
</gene>
<dbReference type="EMBL" id="JAOWIN010000016">
    <property type="protein sequence ID" value="MDI9094698.1"/>
    <property type="molecule type" value="Genomic_DNA"/>
</dbReference>
<dbReference type="RefSeq" id="WP_137019321.1">
    <property type="nucleotide sequence ID" value="NZ_CP039844.1"/>
</dbReference>
<evidence type="ECO:0000259" key="5">
    <source>
        <dbReference type="Pfam" id="PF01420"/>
    </source>
</evidence>
<keyword evidence="6" id="KW-0378">Hydrolase</keyword>
<evidence type="ECO:0000256" key="4">
    <source>
        <dbReference type="SAM" id="Coils"/>
    </source>
</evidence>
<feature type="domain" description="Type I restriction modification DNA specificity" evidence="5">
    <location>
        <begin position="207"/>
        <end position="383"/>
    </location>
</feature>
<dbReference type="InterPro" id="IPR051212">
    <property type="entry name" value="Type-I_RE_S_subunit"/>
</dbReference>
<dbReference type="AlphaFoldDB" id="A0AAW6UQ24"/>
<dbReference type="Pfam" id="PF01420">
    <property type="entry name" value="Methylase_S"/>
    <property type="match status" value="2"/>
</dbReference>
<dbReference type="PANTHER" id="PTHR43140">
    <property type="entry name" value="TYPE-1 RESTRICTION ENZYME ECOKI SPECIFICITY PROTEIN"/>
    <property type="match status" value="1"/>
</dbReference>
<keyword evidence="2" id="KW-0680">Restriction system</keyword>
<dbReference type="InterPro" id="IPR044946">
    <property type="entry name" value="Restrct_endonuc_typeI_TRD_sf"/>
</dbReference>
<proteinExistence type="inferred from homology"/>
<feature type="domain" description="Type I restriction modification DNA specificity" evidence="5">
    <location>
        <begin position="6"/>
        <end position="176"/>
    </location>
</feature>
<dbReference type="EC" id="3.1.21.-" evidence="6"/>
<keyword evidence="3" id="KW-0238">DNA-binding</keyword>
<reference evidence="6" key="1">
    <citation type="submission" date="2022-10" db="EMBL/GenBank/DDBJ databases">
        <title>Bacterial isolates recovered from the One Health project in Brazil.</title>
        <authorList>
            <person name="Valiatti T.B."/>
            <person name="Santos F."/>
            <person name="Cayo R."/>
            <person name="Gales A.C."/>
        </authorList>
    </citation>
    <scope>NUCLEOTIDE SEQUENCE</scope>
    <source>
        <strain evidence="6">PVR188</strain>
    </source>
</reference>
<organism evidence="6 7">
    <name type="scientific">Providencia rettgeri</name>
    <dbReference type="NCBI Taxonomy" id="587"/>
    <lineage>
        <taxon>Bacteria</taxon>
        <taxon>Pseudomonadati</taxon>
        <taxon>Pseudomonadota</taxon>
        <taxon>Gammaproteobacteria</taxon>
        <taxon>Enterobacterales</taxon>
        <taxon>Morganellaceae</taxon>
        <taxon>Providencia</taxon>
    </lineage>
</organism>
<protein>
    <submittedName>
        <fullName evidence="6">Restriction endonuclease subunit S</fullName>
        <ecNumber evidence="6">3.1.21.-</ecNumber>
    </submittedName>
</protein>
<evidence type="ECO:0000256" key="3">
    <source>
        <dbReference type="ARBA" id="ARBA00023125"/>
    </source>
</evidence>
<sequence length="445" mass="49885">MAKIFPNDWVSTKLEIVVEILDAMRIPVNNNERQSRIEGKLASELFPYYGATGEVGKIDGYLFNEELVALGEDGVPFFDHLKTKAYLLTGKTWVNNHAHVLKGWPNGLNNKLLLHYLNQFDYQGYVNGGTRLKLTQANMRTIPVPLPPLAEQKSIVDKLNTLLTKVEQTKTRLERISELLNTFRQSVLSAAVSGKLVSVDNPITVTVGEIATDIRYGTSKKCDYNGGQTPVIRIPNISDRKLNTSDLKYADFTEKELKTLALKAGDILVIRSNGSLDLVAKPALVEQKYEGFLYAGYLIRIRCNENKILPSFLLNIMSSRVVRDVIEIGSRSTSGVNNINSKELAALKFILPSIEEQTEIVQYVEKLFDFADSIEQKTNVALNRVNNLTQSILAKAFRGELTADWRAANPDLISGENSAESLLEKIKAERKSLKQEKKARERKNI</sequence>